<feature type="transmembrane region" description="Helical" evidence="1">
    <location>
        <begin position="6"/>
        <end position="26"/>
    </location>
</feature>
<feature type="transmembrane region" description="Helical" evidence="1">
    <location>
        <begin position="125"/>
        <end position="150"/>
    </location>
</feature>
<evidence type="ECO:0000256" key="1">
    <source>
        <dbReference type="SAM" id="Phobius"/>
    </source>
</evidence>
<dbReference type="EMBL" id="NXGJ01000013">
    <property type="protein sequence ID" value="PRM87127.1"/>
    <property type="molecule type" value="Genomic_DNA"/>
</dbReference>
<dbReference type="Proteomes" id="UP000239065">
    <property type="component" value="Unassembled WGS sequence"/>
</dbReference>
<sequence>MSEYIIFLITQFLLLLPFALLVFYVIEKFVAMPKYSKYAKIIPIFIVHYIFACIIFLILMSIIFFGYSLDINMSLLFILFSLFIIKYFNLSIKLEFVVIFAISIVVSVFLEFYKNYDFFDVLIYIYLGLLFLYYFISVAIYFIISFYVVLKRAIFYGGLFIIYKFQEAMLYSILLLLGVFTGGAIAIFAFAAVAMHLPYIILGIIVLIYLSSLYFYIKEELDILKEKKNAKLNKYQFEREV</sequence>
<reference evidence="2 3" key="1">
    <citation type="submission" date="2017-09" db="EMBL/GenBank/DDBJ databases">
        <title>Reassesment of A. cryaerophilus.</title>
        <authorList>
            <person name="Perez-Cataluna A."/>
            <person name="Collado L."/>
            <person name="Salgado O."/>
            <person name="Lefinanco V."/>
            <person name="Figueras M.J."/>
        </authorList>
    </citation>
    <scope>NUCLEOTIDE SEQUENCE [LARGE SCALE GENOMIC DNA]</scope>
    <source>
        <strain evidence="2 3">LMG 9861</strain>
    </source>
</reference>
<accession>A0A2S9SKL6</accession>
<comment type="caution">
    <text evidence="2">The sequence shown here is derived from an EMBL/GenBank/DDBJ whole genome shotgun (WGS) entry which is preliminary data.</text>
</comment>
<feature type="transmembrane region" description="Helical" evidence="1">
    <location>
        <begin position="96"/>
        <end position="113"/>
    </location>
</feature>
<feature type="transmembrane region" description="Helical" evidence="1">
    <location>
        <begin position="38"/>
        <end position="65"/>
    </location>
</feature>
<keyword evidence="1" id="KW-1133">Transmembrane helix</keyword>
<evidence type="ECO:0000313" key="3">
    <source>
        <dbReference type="Proteomes" id="UP000239065"/>
    </source>
</evidence>
<protein>
    <submittedName>
        <fullName evidence="2">Uncharacterized protein</fullName>
    </submittedName>
</protein>
<keyword evidence="1" id="KW-0812">Transmembrane</keyword>
<feature type="transmembrane region" description="Helical" evidence="1">
    <location>
        <begin position="71"/>
        <end position="89"/>
    </location>
</feature>
<feature type="transmembrane region" description="Helical" evidence="1">
    <location>
        <begin position="170"/>
        <end position="193"/>
    </location>
</feature>
<gene>
    <name evidence="2" type="ORF">CJ669_09025</name>
</gene>
<proteinExistence type="predicted"/>
<organism evidence="2 3">
    <name type="scientific">Aliarcobacter cryaerophilus</name>
    <dbReference type="NCBI Taxonomy" id="28198"/>
    <lineage>
        <taxon>Bacteria</taxon>
        <taxon>Pseudomonadati</taxon>
        <taxon>Campylobacterota</taxon>
        <taxon>Epsilonproteobacteria</taxon>
        <taxon>Campylobacterales</taxon>
        <taxon>Arcobacteraceae</taxon>
        <taxon>Aliarcobacter</taxon>
    </lineage>
</organism>
<dbReference type="RefSeq" id="WP_105909644.1">
    <property type="nucleotide sequence ID" value="NZ_NXGJ01000013.1"/>
</dbReference>
<evidence type="ECO:0000313" key="2">
    <source>
        <dbReference type="EMBL" id="PRM87127.1"/>
    </source>
</evidence>
<dbReference type="AlphaFoldDB" id="A0A2S9SKL6"/>
<name>A0A2S9SKL6_9BACT</name>
<keyword evidence="1" id="KW-0472">Membrane</keyword>
<feature type="transmembrane region" description="Helical" evidence="1">
    <location>
        <begin position="199"/>
        <end position="217"/>
    </location>
</feature>